<feature type="domain" description="Enoyl reductase (ER)" evidence="6">
    <location>
        <begin position="13"/>
        <end position="327"/>
    </location>
</feature>
<evidence type="ECO:0000259" key="6">
    <source>
        <dbReference type="SMART" id="SM00829"/>
    </source>
</evidence>
<dbReference type="SUPFAM" id="SSF51735">
    <property type="entry name" value="NAD(P)-binding Rossmann-fold domains"/>
    <property type="match status" value="1"/>
</dbReference>
<dbReference type="InterPro" id="IPR020843">
    <property type="entry name" value="ER"/>
</dbReference>
<dbReference type="PANTHER" id="PTHR43350:SF17">
    <property type="entry name" value="NAD-DEPENDENT ALCOHOL DEHYDROGENASE"/>
    <property type="match status" value="1"/>
</dbReference>
<keyword evidence="5" id="KW-0560">Oxidoreductase</keyword>
<dbReference type="Gene3D" id="3.40.50.720">
    <property type="entry name" value="NAD(P)-binding Rossmann-like Domain"/>
    <property type="match status" value="1"/>
</dbReference>
<sequence>MRTPTMLAVRTDGAAVTVEEVRRVRPATGEVLVRVGAVAVDRRDGEHCDGHFPLRLDPRGGRTLGRHVTGTVAAPGAGVDGWPLGRPVALQPETAVRRGWHVPGVTDDGGLAEYVVAPAAGLVPLPRDLPLADAAQLPLAARAHSMLVHARLAPGEGVGVWGAGSLGACAVAVARSMGAAPVVVVDPDPVARATSLDLGADLALDPDDPELDALLRSATAGRGLDVALHAAPDPGVARAAVDALAADGRAVLAGPVASVGGDGRWDGRTLSGPPRTSPGSLALLAHLVDAGRLRLPVLAQSRGGLVAAADDLDLAVREQRALGRRLVVP</sequence>
<dbReference type="Proteomes" id="UP001381003">
    <property type="component" value="Chromosome"/>
</dbReference>
<comment type="cofactor">
    <cofactor evidence="1">
        <name>Zn(2+)</name>
        <dbReference type="ChEBI" id="CHEBI:29105"/>
    </cofactor>
</comment>
<dbReference type="Pfam" id="PF00107">
    <property type="entry name" value="ADH_zinc_N"/>
    <property type="match status" value="1"/>
</dbReference>
<evidence type="ECO:0000256" key="4">
    <source>
        <dbReference type="ARBA" id="ARBA00022833"/>
    </source>
</evidence>
<keyword evidence="3" id="KW-0479">Metal-binding</keyword>
<dbReference type="PANTHER" id="PTHR43350">
    <property type="entry name" value="NAD-DEPENDENT ALCOHOL DEHYDROGENASE"/>
    <property type="match status" value="1"/>
</dbReference>
<dbReference type="InterPro" id="IPR036291">
    <property type="entry name" value="NAD(P)-bd_dom_sf"/>
</dbReference>
<comment type="similarity">
    <text evidence="2">Belongs to the zinc-containing alcohol dehydrogenase family.</text>
</comment>
<organism evidence="7 8">
    <name type="scientific">Janibacter terrae</name>
    <dbReference type="NCBI Taxonomy" id="103817"/>
    <lineage>
        <taxon>Bacteria</taxon>
        <taxon>Bacillati</taxon>
        <taxon>Actinomycetota</taxon>
        <taxon>Actinomycetes</taxon>
        <taxon>Micrococcales</taxon>
        <taxon>Intrasporangiaceae</taxon>
        <taxon>Janibacter</taxon>
    </lineage>
</organism>
<evidence type="ECO:0000256" key="2">
    <source>
        <dbReference type="ARBA" id="ARBA00008072"/>
    </source>
</evidence>
<accession>A0ABZ2FI65</accession>
<dbReference type="SMART" id="SM00829">
    <property type="entry name" value="PKS_ER"/>
    <property type="match status" value="1"/>
</dbReference>
<proteinExistence type="inferred from homology"/>
<evidence type="ECO:0000256" key="5">
    <source>
        <dbReference type="ARBA" id="ARBA00023002"/>
    </source>
</evidence>
<evidence type="ECO:0000256" key="3">
    <source>
        <dbReference type="ARBA" id="ARBA00022723"/>
    </source>
</evidence>
<evidence type="ECO:0000256" key="1">
    <source>
        <dbReference type="ARBA" id="ARBA00001947"/>
    </source>
</evidence>
<name>A0ABZ2FI65_9MICO</name>
<dbReference type="RefSeq" id="WP_338538629.1">
    <property type="nucleotide sequence ID" value="NZ_CP104874.1"/>
</dbReference>
<dbReference type="Gene3D" id="3.90.180.10">
    <property type="entry name" value="Medium-chain alcohol dehydrogenases, catalytic domain"/>
    <property type="match status" value="1"/>
</dbReference>
<keyword evidence="4" id="KW-0862">Zinc</keyword>
<evidence type="ECO:0000313" key="8">
    <source>
        <dbReference type="Proteomes" id="UP001381003"/>
    </source>
</evidence>
<gene>
    <name evidence="7" type="ORF">N5P18_02885</name>
</gene>
<reference evidence="7 8" key="1">
    <citation type="submission" date="2022-09" db="EMBL/GenBank/DDBJ databases">
        <title>Complete genome sequence of Janibacter terrae strain COS04-44, PCL-degrading bacteria isolated from oil spilled coast.</title>
        <authorList>
            <person name="Park H."/>
            <person name="Kim J.Y."/>
            <person name="An S.H."/>
            <person name="Lee C.M."/>
            <person name="Weon H.-Y."/>
        </authorList>
    </citation>
    <scope>NUCLEOTIDE SEQUENCE [LARGE SCALE GENOMIC DNA]</scope>
    <source>
        <strain evidence="7 8">COS04-44</strain>
    </source>
</reference>
<dbReference type="InterPro" id="IPR013149">
    <property type="entry name" value="ADH-like_C"/>
</dbReference>
<dbReference type="SUPFAM" id="SSF50129">
    <property type="entry name" value="GroES-like"/>
    <property type="match status" value="1"/>
</dbReference>
<keyword evidence="8" id="KW-1185">Reference proteome</keyword>
<protein>
    <submittedName>
        <fullName evidence="7">Zinc-binding dehydrogenase</fullName>
    </submittedName>
</protein>
<dbReference type="InterPro" id="IPR011032">
    <property type="entry name" value="GroES-like_sf"/>
</dbReference>
<evidence type="ECO:0000313" key="7">
    <source>
        <dbReference type="EMBL" id="WWF05837.1"/>
    </source>
</evidence>
<dbReference type="Pfam" id="PF08240">
    <property type="entry name" value="ADH_N"/>
    <property type="match status" value="1"/>
</dbReference>
<dbReference type="InterPro" id="IPR013154">
    <property type="entry name" value="ADH-like_N"/>
</dbReference>
<dbReference type="EMBL" id="CP104874">
    <property type="protein sequence ID" value="WWF05837.1"/>
    <property type="molecule type" value="Genomic_DNA"/>
</dbReference>